<evidence type="ECO:0000256" key="2">
    <source>
        <dbReference type="ARBA" id="ARBA00022475"/>
    </source>
</evidence>
<feature type="domain" description="ABC transporter" evidence="13">
    <location>
        <begin position="4"/>
        <end position="218"/>
    </location>
</feature>
<keyword evidence="6" id="KW-0408">Iron</keyword>
<name>A0A0A3IB79_9BACL</name>
<proteinExistence type="predicted"/>
<dbReference type="SUPFAM" id="SSF52540">
    <property type="entry name" value="P-loop containing nucleoside triphosphate hydrolases"/>
    <property type="match status" value="1"/>
</dbReference>
<dbReference type="PROSITE" id="PS50893">
    <property type="entry name" value="ABC_TRANSPORTER_2"/>
    <property type="match status" value="1"/>
</dbReference>
<evidence type="ECO:0000256" key="1">
    <source>
        <dbReference type="ARBA" id="ARBA00022448"/>
    </source>
</evidence>
<accession>A0A0A3IB79</accession>
<reference evidence="14 15" key="1">
    <citation type="submission" date="2014-02" db="EMBL/GenBank/DDBJ databases">
        <title>Draft genome sequence of Lysinibacillus manganicus DSM 26584T.</title>
        <authorList>
            <person name="Zhang F."/>
            <person name="Wang G."/>
            <person name="Zhang L."/>
        </authorList>
    </citation>
    <scope>NUCLEOTIDE SEQUENCE [LARGE SCALE GENOMIC DNA]</scope>
    <source>
        <strain evidence="14 15">DSM 26584</strain>
    </source>
</reference>
<sequence>MSILEIEGLTFSYSKKEEPVLNDFSMSIEKGEVVGILGRSGSGKSTLLRLISGLEMPSKGTIKVAGTTVVSDRIYLHPENRGVGMVFQDYALFPHMTVKNNILFGLSRLPRNERNQRVGEMLELVKLESFENRYPHELSGGQQQRVALARALAPKPSILLMDEPFSNLDADLKESIREELGVILNKANMTCILVTHDRNDAEAICDRSLMLGLNIINE</sequence>
<dbReference type="InterPro" id="IPR003593">
    <property type="entry name" value="AAA+_ATPase"/>
</dbReference>
<dbReference type="Gene3D" id="3.40.50.300">
    <property type="entry name" value="P-loop containing nucleotide triphosphate hydrolases"/>
    <property type="match status" value="1"/>
</dbReference>
<dbReference type="FunFam" id="3.40.50.300:FF:000425">
    <property type="entry name" value="Probable ABC transporter, ATP-binding subunit"/>
    <property type="match status" value="1"/>
</dbReference>
<dbReference type="PROSITE" id="PS00211">
    <property type="entry name" value="ABC_TRANSPORTER_1"/>
    <property type="match status" value="1"/>
</dbReference>
<evidence type="ECO:0000256" key="11">
    <source>
        <dbReference type="ARBA" id="ARBA00066388"/>
    </source>
</evidence>
<dbReference type="GO" id="GO:0016020">
    <property type="term" value="C:membrane"/>
    <property type="evidence" value="ECO:0007669"/>
    <property type="project" value="InterPro"/>
</dbReference>
<evidence type="ECO:0000256" key="8">
    <source>
        <dbReference type="ARBA" id="ARBA00023136"/>
    </source>
</evidence>
<keyword evidence="2" id="KW-1003">Cell membrane</keyword>
<dbReference type="InterPro" id="IPR003439">
    <property type="entry name" value="ABC_transporter-like_ATP-bd"/>
</dbReference>
<keyword evidence="15" id="KW-1185">Reference proteome</keyword>
<dbReference type="CDD" id="cd03259">
    <property type="entry name" value="ABC_Carb_Solutes_like"/>
    <property type="match status" value="1"/>
</dbReference>
<organism evidence="14 15">
    <name type="scientific">Ureibacillus manganicus DSM 26584</name>
    <dbReference type="NCBI Taxonomy" id="1384049"/>
    <lineage>
        <taxon>Bacteria</taxon>
        <taxon>Bacillati</taxon>
        <taxon>Bacillota</taxon>
        <taxon>Bacilli</taxon>
        <taxon>Bacillales</taxon>
        <taxon>Caryophanaceae</taxon>
        <taxon>Ureibacillus</taxon>
    </lineage>
</organism>
<dbReference type="InterPro" id="IPR017871">
    <property type="entry name" value="ABC_transporter-like_CS"/>
</dbReference>
<dbReference type="EMBL" id="JPVN01000003">
    <property type="protein sequence ID" value="KGR80073.1"/>
    <property type="molecule type" value="Genomic_DNA"/>
</dbReference>
<evidence type="ECO:0000256" key="12">
    <source>
        <dbReference type="ARBA" id="ARBA00070305"/>
    </source>
</evidence>
<keyword evidence="4" id="KW-0547">Nucleotide-binding</keyword>
<dbReference type="InterPro" id="IPR015853">
    <property type="entry name" value="ABC_transpr_FbpC"/>
</dbReference>
<evidence type="ECO:0000259" key="13">
    <source>
        <dbReference type="PROSITE" id="PS50893"/>
    </source>
</evidence>
<dbReference type="STRING" id="1384049.CD29_03750"/>
<dbReference type="GO" id="GO:0015418">
    <property type="term" value="F:ABC-type quaternary ammonium compound transporting activity"/>
    <property type="evidence" value="ECO:0007669"/>
    <property type="project" value="UniProtKB-EC"/>
</dbReference>
<dbReference type="EC" id="7.6.2.9" evidence="11"/>
<keyword evidence="1" id="KW-0813">Transport</keyword>
<dbReference type="OrthoDB" id="9790614at2"/>
<dbReference type="GO" id="GO:0016887">
    <property type="term" value="F:ATP hydrolysis activity"/>
    <property type="evidence" value="ECO:0007669"/>
    <property type="project" value="InterPro"/>
</dbReference>
<dbReference type="RefSeq" id="WP_036182934.1">
    <property type="nucleotide sequence ID" value="NZ_AVDA01000003.1"/>
</dbReference>
<keyword evidence="3" id="KW-0410">Iron transport</keyword>
<evidence type="ECO:0000256" key="4">
    <source>
        <dbReference type="ARBA" id="ARBA00022741"/>
    </source>
</evidence>
<dbReference type="GO" id="GO:0015408">
    <property type="term" value="F:ABC-type ferric iron transporter activity"/>
    <property type="evidence" value="ECO:0007669"/>
    <property type="project" value="InterPro"/>
</dbReference>
<evidence type="ECO:0000256" key="3">
    <source>
        <dbReference type="ARBA" id="ARBA00022496"/>
    </source>
</evidence>
<dbReference type="GO" id="GO:0005524">
    <property type="term" value="F:ATP binding"/>
    <property type="evidence" value="ECO:0007669"/>
    <property type="project" value="UniProtKB-KW"/>
</dbReference>
<dbReference type="PANTHER" id="PTHR42781">
    <property type="entry name" value="SPERMIDINE/PUTRESCINE IMPORT ATP-BINDING PROTEIN POTA"/>
    <property type="match status" value="1"/>
</dbReference>
<keyword evidence="8" id="KW-0472">Membrane</keyword>
<evidence type="ECO:0000313" key="15">
    <source>
        <dbReference type="Proteomes" id="UP000030416"/>
    </source>
</evidence>
<comment type="subunit">
    <text evidence="10">The complex is composed of two ATP-binding proteins (OpuCA), two transmembrane proteins (OpuCB and OpuCD) and a solute-binding protein (OpuCC).</text>
</comment>
<dbReference type="eggNOG" id="COG3842">
    <property type="taxonomic scope" value="Bacteria"/>
</dbReference>
<evidence type="ECO:0000256" key="10">
    <source>
        <dbReference type="ARBA" id="ARBA00063934"/>
    </source>
</evidence>
<evidence type="ECO:0000256" key="6">
    <source>
        <dbReference type="ARBA" id="ARBA00023004"/>
    </source>
</evidence>
<dbReference type="SMART" id="SM00382">
    <property type="entry name" value="AAA"/>
    <property type="match status" value="1"/>
</dbReference>
<dbReference type="Proteomes" id="UP000030416">
    <property type="component" value="Unassembled WGS sequence"/>
</dbReference>
<dbReference type="AlphaFoldDB" id="A0A0A3IB79"/>
<dbReference type="InterPro" id="IPR027417">
    <property type="entry name" value="P-loop_NTPase"/>
</dbReference>
<evidence type="ECO:0000256" key="9">
    <source>
        <dbReference type="ARBA" id="ARBA00052482"/>
    </source>
</evidence>
<evidence type="ECO:0000256" key="7">
    <source>
        <dbReference type="ARBA" id="ARBA00023065"/>
    </source>
</evidence>
<dbReference type="Pfam" id="PF00005">
    <property type="entry name" value="ABC_tran"/>
    <property type="match status" value="1"/>
</dbReference>
<protein>
    <recommendedName>
        <fullName evidence="12">Carnitine transport ATP-binding protein OpuCA</fullName>
        <ecNumber evidence="11">7.6.2.9</ecNumber>
    </recommendedName>
</protein>
<comment type="catalytic activity">
    <reaction evidence="9">
        <text>a quaternary ammonium(out) + ATP + H2O = a quaternary ammonium(in) + ADP + phosphate + H(+)</text>
        <dbReference type="Rhea" id="RHEA:11036"/>
        <dbReference type="ChEBI" id="CHEBI:15377"/>
        <dbReference type="ChEBI" id="CHEBI:15378"/>
        <dbReference type="ChEBI" id="CHEBI:30616"/>
        <dbReference type="ChEBI" id="CHEBI:35267"/>
        <dbReference type="ChEBI" id="CHEBI:43474"/>
        <dbReference type="ChEBI" id="CHEBI:456216"/>
        <dbReference type="EC" id="7.6.2.9"/>
    </reaction>
</comment>
<evidence type="ECO:0000313" key="14">
    <source>
        <dbReference type="EMBL" id="KGR80073.1"/>
    </source>
</evidence>
<keyword evidence="5" id="KW-0067">ATP-binding</keyword>
<comment type="caution">
    <text evidence="14">The sequence shown here is derived from an EMBL/GenBank/DDBJ whole genome shotgun (WGS) entry which is preliminary data.</text>
</comment>
<gene>
    <name evidence="14" type="ORF">CD29_03750</name>
</gene>
<dbReference type="InterPro" id="IPR050093">
    <property type="entry name" value="ABC_SmlMolc_Importer"/>
</dbReference>
<keyword evidence="7" id="KW-0406">Ion transport</keyword>
<dbReference type="PANTHER" id="PTHR42781:SF4">
    <property type="entry name" value="SPERMIDINE_PUTRESCINE IMPORT ATP-BINDING PROTEIN POTA"/>
    <property type="match status" value="1"/>
</dbReference>
<evidence type="ECO:0000256" key="5">
    <source>
        <dbReference type="ARBA" id="ARBA00022840"/>
    </source>
</evidence>